<feature type="compositionally biased region" description="Basic and acidic residues" evidence="2">
    <location>
        <begin position="396"/>
        <end position="431"/>
    </location>
</feature>
<dbReference type="SUPFAM" id="SSF49879">
    <property type="entry name" value="SMAD/FHA domain"/>
    <property type="match status" value="1"/>
</dbReference>
<feature type="compositionally biased region" description="Low complexity" evidence="2">
    <location>
        <begin position="379"/>
        <end position="389"/>
    </location>
</feature>
<keyword evidence="1" id="KW-0175">Coiled coil</keyword>
<evidence type="ECO:0000256" key="2">
    <source>
        <dbReference type="SAM" id="MobiDB-lite"/>
    </source>
</evidence>
<keyword evidence="4" id="KW-1185">Reference proteome</keyword>
<feature type="region of interest" description="Disordered" evidence="2">
    <location>
        <begin position="1"/>
        <end position="88"/>
    </location>
</feature>
<dbReference type="InterPro" id="IPR050923">
    <property type="entry name" value="Cell_Proc_Reg/RNA_Proc"/>
</dbReference>
<feature type="region of interest" description="Disordered" evidence="2">
    <location>
        <begin position="666"/>
        <end position="734"/>
    </location>
</feature>
<feature type="coiled-coil region" evidence="1">
    <location>
        <begin position="452"/>
        <end position="479"/>
    </location>
</feature>
<feature type="domain" description="FHA" evidence="3">
    <location>
        <begin position="120"/>
        <end position="169"/>
    </location>
</feature>
<evidence type="ECO:0000313" key="4">
    <source>
        <dbReference type="Proteomes" id="UP000515123"/>
    </source>
</evidence>
<evidence type="ECO:0000313" key="5">
    <source>
        <dbReference type="RefSeq" id="XP_020089818.1"/>
    </source>
</evidence>
<feature type="compositionally biased region" description="Acidic residues" evidence="2">
    <location>
        <begin position="360"/>
        <end position="372"/>
    </location>
</feature>
<dbReference type="Gene3D" id="2.60.200.20">
    <property type="match status" value="1"/>
</dbReference>
<dbReference type="InterPro" id="IPR000253">
    <property type="entry name" value="FHA_dom"/>
</dbReference>
<dbReference type="OrthoDB" id="444265at2759"/>
<sequence>MKVPMGPPPPRNPNPNANPDREPELSNAERSLGEAPQPSALDKSGTDEESNAPLEESDKEEPHQNPNPNPSSSPSERGGKSPVPYSIPPWSEPPTHRFFLEVLKDGSIIEQLDVSKKGAYMFGRVDLCDFILEHQTISRFHAVLQFKKDEVLLYDLGSTHGTSVNKKQVKKKVYMEIHVGDVIRFGQSSRLYIFQGPSELMPPEGDFQKLREARIQEELLDREASLSRARAEASLAEGISWGIAEDAVEEAGEDDADEVTWQAYKGQLTERQEKTRSKITKRMEKVANMKKEIDAIRSKDIAQGGLTQGQQTQIARNEQRISQIMEELESLEETLNESIRESLGARAGKVAHGRKKGSIEDEDDILSDDDDFYDRTKKPSSQKSSEQQSVETADTLLDKKDAITGEMEDKRKLLENEKNKLPSSAKNKEGNDSGENNEDGDDLDAYMTGLSSQLVHDRIAQIQKELSDLQAEYDKVTYLLKIADPTGEASWKRGLKAQEPTAESTPHPQPLSKEKQIALPETAVVNPQPKEPSHSKQVDQNAKEGSDIPNLKENGVSAFSLTKPQWLGAMRDTKPEENEMQEVKADAEEPDNFVDYKDRKKILQQLDTGKEMESTTAGLIIRKRKHLDSPESNVDKVQRAGDSSAGEAETSAADAVALLLKHKRGYHALEDDEQNGNQLKTGQKKEKKEKSQPKRVFGPSRPDFLNNSPDYETWVPPEGQTGDGRTSLNDRLGY</sequence>
<evidence type="ECO:0000256" key="1">
    <source>
        <dbReference type="SAM" id="Coils"/>
    </source>
</evidence>
<feature type="compositionally biased region" description="Pro residues" evidence="2">
    <location>
        <begin position="1"/>
        <end position="13"/>
    </location>
</feature>
<evidence type="ECO:0000259" key="3">
    <source>
        <dbReference type="PROSITE" id="PS50006"/>
    </source>
</evidence>
<feature type="compositionally biased region" description="Acidic residues" evidence="2">
    <location>
        <begin position="435"/>
        <end position="444"/>
    </location>
</feature>
<dbReference type="AlphaFoldDB" id="A0A6P5F8K8"/>
<protein>
    <submittedName>
        <fullName evidence="5 6">Kanadaptin</fullName>
    </submittedName>
</protein>
<dbReference type="RefSeq" id="XP_020089819.1">
    <property type="nucleotide sequence ID" value="XM_020234230.1"/>
</dbReference>
<feature type="coiled-coil region" evidence="1">
    <location>
        <begin position="314"/>
        <end position="341"/>
    </location>
</feature>
<feature type="compositionally biased region" description="Basic and acidic residues" evidence="2">
    <location>
        <begin position="531"/>
        <end position="546"/>
    </location>
</feature>
<feature type="compositionally biased region" description="Basic and acidic residues" evidence="2">
    <location>
        <begin position="683"/>
        <end position="692"/>
    </location>
</feature>
<dbReference type="Pfam" id="PF00498">
    <property type="entry name" value="FHA"/>
    <property type="match status" value="1"/>
</dbReference>
<dbReference type="SMART" id="SM00240">
    <property type="entry name" value="FHA"/>
    <property type="match status" value="1"/>
</dbReference>
<feature type="compositionally biased region" description="Polar residues" evidence="2">
    <location>
        <begin position="723"/>
        <end position="734"/>
    </location>
</feature>
<feature type="region of interest" description="Disordered" evidence="2">
    <location>
        <begin position="487"/>
        <end position="568"/>
    </location>
</feature>
<proteinExistence type="predicted"/>
<feature type="region of interest" description="Disordered" evidence="2">
    <location>
        <begin position="623"/>
        <end position="651"/>
    </location>
</feature>
<dbReference type="RefSeq" id="XP_020089818.1">
    <property type="nucleotide sequence ID" value="XM_020234229.1"/>
</dbReference>
<feature type="region of interest" description="Disordered" evidence="2">
    <location>
        <begin position="345"/>
        <end position="448"/>
    </location>
</feature>
<gene>
    <name evidence="5 6" type="primary">LOC109711273</name>
</gene>
<dbReference type="FunFam" id="2.60.200.20:FF:000053">
    <property type="entry name" value="Os06g0275900 protein"/>
    <property type="match status" value="1"/>
</dbReference>
<name>A0A6P5F8K8_ANACO</name>
<dbReference type="InterPro" id="IPR008984">
    <property type="entry name" value="SMAD_FHA_dom_sf"/>
</dbReference>
<evidence type="ECO:0000313" key="6">
    <source>
        <dbReference type="RefSeq" id="XP_020089819.1"/>
    </source>
</evidence>
<dbReference type="PROSITE" id="PS50006">
    <property type="entry name" value="FHA_DOMAIN"/>
    <property type="match status" value="1"/>
</dbReference>
<feature type="compositionally biased region" description="Basic and acidic residues" evidence="2">
    <location>
        <begin position="627"/>
        <end position="639"/>
    </location>
</feature>
<reference evidence="4" key="1">
    <citation type="journal article" date="2015" name="Nat. Genet.">
        <title>The pineapple genome and the evolution of CAM photosynthesis.</title>
        <authorList>
            <person name="Ming R."/>
            <person name="VanBuren R."/>
            <person name="Wai C.M."/>
            <person name="Tang H."/>
            <person name="Schatz M.C."/>
            <person name="Bowers J.E."/>
            <person name="Lyons E."/>
            <person name="Wang M.L."/>
            <person name="Chen J."/>
            <person name="Biggers E."/>
            <person name="Zhang J."/>
            <person name="Huang L."/>
            <person name="Zhang L."/>
            <person name="Miao W."/>
            <person name="Zhang J."/>
            <person name="Ye Z."/>
            <person name="Miao C."/>
            <person name="Lin Z."/>
            <person name="Wang H."/>
            <person name="Zhou H."/>
            <person name="Yim W.C."/>
            <person name="Priest H.D."/>
            <person name="Zheng C."/>
            <person name="Woodhouse M."/>
            <person name="Edger P.P."/>
            <person name="Guyot R."/>
            <person name="Guo H.B."/>
            <person name="Guo H."/>
            <person name="Zheng G."/>
            <person name="Singh R."/>
            <person name="Sharma A."/>
            <person name="Min X."/>
            <person name="Zheng Y."/>
            <person name="Lee H."/>
            <person name="Gurtowski J."/>
            <person name="Sedlazeck F.J."/>
            <person name="Harkess A."/>
            <person name="McKain M.R."/>
            <person name="Liao Z."/>
            <person name="Fang J."/>
            <person name="Liu J."/>
            <person name="Zhang X."/>
            <person name="Zhang Q."/>
            <person name="Hu W."/>
            <person name="Qin Y."/>
            <person name="Wang K."/>
            <person name="Chen L.Y."/>
            <person name="Shirley N."/>
            <person name="Lin Y.R."/>
            <person name="Liu L.Y."/>
            <person name="Hernandez A.G."/>
            <person name="Wright C.L."/>
            <person name="Bulone V."/>
            <person name="Tuskan G.A."/>
            <person name="Heath K."/>
            <person name="Zee F."/>
            <person name="Moore P.H."/>
            <person name="Sunkar R."/>
            <person name="Leebens-Mack J.H."/>
            <person name="Mockler T."/>
            <person name="Bennetzen J.L."/>
            <person name="Freeling M."/>
            <person name="Sankoff D."/>
            <person name="Paterson A.H."/>
            <person name="Zhu X."/>
            <person name="Yang X."/>
            <person name="Smith J.A."/>
            <person name="Cushman J.C."/>
            <person name="Paull R.E."/>
            <person name="Yu Q."/>
        </authorList>
    </citation>
    <scope>NUCLEOTIDE SEQUENCE [LARGE SCALE GENOMIC DNA]</scope>
    <source>
        <strain evidence="4">cv. F153</strain>
    </source>
</reference>
<reference evidence="5 6" key="2">
    <citation type="submission" date="2025-04" db="UniProtKB">
        <authorList>
            <consortium name="RefSeq"/>
        </authorList>
    </citation>
    <scope>IDENTIFICATION</scope>
    <source>
        <tissue evidence="5 6">Leaf</tissue>
    </source>
</reference>
<dbReference type="PANTHER" id="PTHR23308">
    <property type="entry name" value="NUCLEAR INHIBITOR OF PROTEIN PHOSPHATASE-1"/>
    <property type="match status" value="1"/>
</dbReference>
<organism evidence="5">
    <name type="scientific">Ananas comosus</name>
    <name type="common">Pineapple</name>
    <name type="synonym">Ananas ananas</name>
    <dbReference type="NCBI Taxonomy" id="4615"/>
    <lineage>
        <taxon>Eukaryota</taxon>
        <taxon>Viridiplantae</taxon>
        <taxon>Streptophyta</taxon>
        <taxon>Embryophyta</taxon>
        <taxon>Tracheophyta</taxon>
        <taxon>Spermatophyta</taxon>
        <taxon>Magnoliopsida</taxon>
        <taxon>Liliopsida</taxon>
        <taxon>Poales</taxon>
        <taxon>Bromeliaceae</taxon>
        <taxon>Bromelioideae</taxon>
        <taxon>Ananas</taxon>
    </lineage>
</organism>
<dbReference type="GeneID" id="109711273"/>
<accession>A0A6P5F8K8</accession>
<dbReference type="Proteomes" id="UP000515123">
    <property type="component" value="Linkage group 6"/>
</dbReference>
<feature type="compositionally biased region" description="Acidic residues" evidence="2">
    <location>
        <begin position="47"/>
        <end position="59"/>
    </location>
</feature>